<proteinExistence type="predicted"/>
<dbReference type="InterPro" id="IPR000073">
    <property type="entry name" value="AB_hydrolase_1"/>
</dbReference>
<dbReference type="SUPFAM" id="SSF53474">
    <property type="entry name" value="alpha/beta-Hydrolases"/>
    <property type="match status" value="1"/>
</dbReference>
<dbReference type="Pfam" id="PF12697">
    <property type="entry name" value="Abhydrolase_6"/>
    <property type="match status" value="1"/>
</dbReference>
<organism evidence="2 3">
    <name type="scientific">Pterulicium gracile</name>
    <dbReference type="NCBI Taxonomy" id="1884261"/>
    <lineage>
        <taxon>Eukaryota</taxon>
        <taxon>Fungi</taxon>
        <taxon>Dikarya</taxon>
        <taxon>Basidiomycota</taxon>
        <taxon>Agaricomycotina</taxon>
        <taxon>Agaricomycetes</taxon>
        <taxon>Agaricomycetidae</taxon>
        <taxon>Agaricales</taxon>
        <taxon>Pleurotineae</taxon>
        <taxon>Pterulaceae</taxon>
        <taxon>Pterulicium</taxon>
    </lineage>
</organism>
<keyword evidence="3" id="KW-1185">Reference proteome</keyword>
<evidence type="ECO:0000313" key="3">
    <source>
        <dbReference type="Proteomes" id="UP000305067"/>
    </source>
</evidence>
<dbReference type="Gene3D" id="3.40.50.1820">
    <property type="entry name" value="alpha/beta hydrolase"/>
    <property type="match status" value="1"/>
</dbReference>
<feature type="domain" description="AB hydrolase-1" evidence="1">
    <location>
        <begin position="43"/>
        <end position="302"/>
    </location>
</feature>
<dbReference type="EMBL" id="ML178869">
    <property type="protein sequence ID" value="TFK96003.1"/>
    <property type="molecule type" value="Genomic_DNA"/>
</dbReference>
<name>A0A5C3QC40_9AGAR</name>
<dbReference type="InterPro" id="IPR029058">
    <property type="entry name" value="AB_hydrolase_fold"/>
</dbReference>
<sequence length="330" mass="35865">MSTLSSQTYTLDPRPSFPLLISLKVYHDPQTTSTDPDALTLVLAHATGYIKEVWEVWSIEAPNHGEAAERNRRDVDWCYRPVFRWEDYARSVHLVLSGGGTGVDLDLSQHRLVGIGHSMGGVAVMLSTTFYPALPYASLILVDAMLGPYTSASDAVRGVLVGGAEKKEDTWGSVKEAREGMLKRGVWRAWEARAFNTFIKYGLKPVDKKVPNGAVTLVTPKVDAAASFRDPHGLTRGYLYLSDLVKRAPTHMIFGKIGDSLPNFIRDDVINVASGGKDKLASVKLVEGAGHLVTVTHPKELASSIFDALQITGASLPPSATKSESSKSKM</sequence>
<reference evidence="2 3" key="1">
    <citation type="journal article" date="2019" name="Nat. Ecol. Evol.">
        <title>Megaphylogeny resolves global patterns of mushroom evolution.</title>
        <authorList>
            <person name="Varga T."/>
            <person name="Krizsan K."/>
            <person name="Foldi C."/>
            <person name="Dima B."/>
            <person name="Sanchez-Garcia M."/>
            <person name="Sanchez-Ramirez S."/>
            <person name="Szollosi G.J."/>
            <person name="Szarkandi J.G."/>
            <person name="Papp V."/>
            <person name="Albert L."/>
            <person name="Andreopoulos W."/>
            <person name="Angelini C."/>
            <person name="Antonin V."/>
            <person name="Barry K.W."/>
            <person name="Bougher N.L."/>
            <person name="Buchanan P."/>
            <person name="Buyck B."/>
            <person name="Bense V."/>
            <person name="Catcheside P."/>
            <person name="Chovatia M."/>
            <person name="Cooper J."/>
            <person name="Damon W."/>
            <person name="Desjardin D."/>
            <person name="Finy P."/>
            <person name="Geml J."/>
            <person name="Haridas S."/>
            <person name="Hughes K."/>
            <person name="Justo A."/>
            <person name="Karasinski D."/>
            <person name="Kautmanova I."/>
            <person name="Kiss B."/>
            <person name="Kocsube S."/>
            <person name="Kotiranta H."/>
            <person name="LaButti K.M."/>
            <person name="Lechner B.E."/>
            <person name="Liimatainen K."/>
            <person name="Lipzen A."/>
            <person name="Lukacs Z."/>
            <person name="Mihaltcheva S."/>
            <person name="Morgado L.N."/>
            <person name="Niskanen T."/>
            <person name="Noordeloos M.E."/>
            <person name="Ohm R.A."/>
            <person name="Ortiz-Santana B."/>
            <person name="Ovrebo C."/>
            <person name="Racz N."/>
            <person name="Riley R."/>
            <person name="Savchenko A."/>
            <person name="Shiryaev A."/>
            <person name="Soop K."/>
            <person name="Spirin V."/>
            <person name="Szebenyi C."/>
            <person name="Tomsovsky M."/>
            <person name="Tulloss R.E."/>
            <person name="Uehling J."/>
            <person name="Grigoriev I.V."/>
            <person name="Vagvolgyi C."/>
            <person name="Papp T."/>
            <person name="Martin F.M."/>
            <person name="Miettinen O."/>
            <person name="Hibbett D.S."/>
            <person name="Nagy L.G."/>
        </authorList>
    </citation>
    <scope>NUCLEOTIDE SEQUENCE [LARGE SCALE GENOMIC DNA]</scope>
    <source>
        <strain evidence="2 3">CBS 309.79</strain>
    </source>
</reference>
<protein>
    <submittedName>
        <fullName evidence="2">Alpha/beta hydrolase family-domain-containing protein</fullName>
    </submittedName>
</protein>
<dbReference type="GO" id="GO:0016787">
    <property type="term" value="F:hydrolase activity"/>
    <property type="evidence" value="ECO:0007669"/>
    <property type="project" value="UniProtKB-KW"/>
</dbReference>
<dbReference type="Proteomes" id="UP000305067">
    <property type="component" value="Unassembled WGS sequence"/>
</dbReference>
<dbReference type="AlphaFoldDB" id="A0A5C3QC40"/>
<evidence type="ECO:0000259" key="1">
    <source>
        <dbReference type="Pfam" id="PF12697"/>
    </source>
</evidence>
<accession>A0A5C3QC40</accession>
<dbReference type="OrthoDB" id="94039at2759"/>
<evidence type="ECO:0000313" key="2">
    <source>
        <dbReference type="EMBL" id="TFK96003.1"/>
    </source>
</evidence>
<keyword evidence="2" id="KW-0378">Hydrolase</keyword>
<dbReference type="STRING" id="1884261.A0A5C3QC40"/>
<gene>
    <name evidence="2" type="ORF">BDV98DRAFT_598062</name>
</gene>